<keyword evidence="3" id="KW-1185">Reference proteome</keyword>
<gene>
    <name evidence="2" type="ORF">KIH39_21945</name>
</gene>
<keyword evidence="1" id="KW-1133">Transmembrane helix</keyword>
<dbReference type="RefSeq" id="WP_213495387.1">
    <property type="nucleotide sequence ID" value="NZ_CP074694.1"/>
</dbReference>
<name>A0A8E6EXN8_9BACT</name>
<organism evidence="2 3">
    <name type="scientific">Telmatocola sphagniphila</name>
    <dbReference type="NCBI Taxonomy" id="1123043"/>
    <lineage>
        <taxon>Bacteria</taxon>
        <taxon>Pseudomonadati</taxon>
        <taxon>Planctomycetota</taxon>
        <taxon>Planctomycetia</taxon>
        <taxon>Gemmatales</taxon>
        <taxon>Gemmataceae</taxon>
    </lineage>
</organism>
<reference evidence="2" key="1">
    <citation type="submission" date="2021-05" db="EMBL/GenBank/DDBJ databases">
        <title>Complete genome sequence of the cellulolytic planctomycete Telmatocola sphagniphila SP2T and characterization of the first cellulase from planctomycetes.</title>
        <authorList>
            <person name="Rakitin A.L."/>
            <person name="Beletsky A.V."/>
            <person name="Naumoff D.G."/>
            <person name="Kulichevskaya I.S."/>
            <person name="Mardanov A.V."/>
            <person name="Ravin N.V."/>
            <person name="Dedysh S.N."/>
        </authorList>
    </citation>
    <scope>NUCLEOTIDE SEQUENCE</scope>
    <source>
        <strain evidence="2">SP2T</strain>
    </source>
</reference>
<protein>
    <recommendedName>
        <fullName evidence="4">HTTM domain-containing protein</fullName>
    </recommendedName>
</protein>
<keyword evidence="1" id="KW-0812">Transmembrane</keyword>
<dbReference type="AlphaFoldDB" id="A0A8E6EXN8"/>
<dbReference type="EMBL" id="CP074694">
    <property type="protein sequence ID" value="QVL31481.1"/>
    <property type="molecule type" value="Genomic_DNA"/>
</dbReference>
<evidence type="ECO:0008006" key="4">
    <source>
        <dbReference type="Google" id="ProtNLM"/>
    </source>
</evidence>
<dbReference type="KEGG" id="tsph:KIH39_21945"/>
<evidence type="ECO:0000313" key="2">
    <source>
        <dbReference type="EMBL" id="QVL31481.1"/>
    </source>
</evidence>
<feature type="transmembrane region" description="Helical" evidence="1">
    <location>
        <begin position="68"/>
        <end position="87"/>
    </location>
</feature>
<feature type="transmembrane region" description="Helical" evidence="1">
    <location>
        <begin position="40"/>
        <end position="61"/>
    </location>
</feature>
<dbReference type="Proteomes" id="UP000676194">
    <property type="component" value="Chromosome"/>
</dbReference>
<evidence type="ECO:0000256" key="1">
    <source>
        <dbReference type="SAM" id="Phobius"/>
    </source>
</evidence>
<evidence type="ECO:0000313" key="3">
    <source>
        <dbReference type="Proteomes" id="UP000676194"/>
    </source>
</evidence>
<keyword evidence="1" id="KW-0472">Membrane</keyword>
<accession>A0A8E6EXN8</accession>
<feature type="transmembrane region" description="Helical" evidence="1">
    <location>
        <begin position="93"/>
        <end position="109"/>
    </location>
</feature>
<sequence length="281" mass="33130">MNWLQPENLEFKILRDAMNPLFFSEFRNPAIWLHRHDVPIFSYSLIGIFTVSAELSYIAIFFSKWARVVIPILIFSLHTGILVFQRILFLDLMILQLIFINANWLALWARRNKEIPPDSDNFIRISKLEHRSETACPKQRLRLLAFIVISAGISAVWIYRIERFPLSAWQMYSDVQARMPIVYFKVMATRENGEIEEVDSHLFCRSVMINSYMMLIPSLNSERMSTLTEVITNYIEKSNKASPPESRIKCIEIEKWNWDYWEDPKNPNCGKIVNSYAFYAK</sequence>
<proteinExistence type="predicted"/>
<feature type="transmembrane region" description="Helical" evidence="1">
    <location>
        <begin position="141"/>
        <end position="159"/>
    </location>
</feature>